<evidence type="ECO:0000256" key="3">
    <source>
        <dbReference type="ARBA" id="ARBA00022989"/>
    </source>
</evidence>
<dbReference type="Pfam" id="PF04357">
    <property type="entry name" value="TamB"/>
    <property type="match status" value="1"/>
</dbReference>
<organism evidence="6 7">
    <name type="scientific">Polaromonas vacuolata</name>
    <dbReference type="NCBI Taxonomy" id="37448"/>
    <lineage>
        <taxon>Bacteria</taxon>
        <taxon>Pseudomonadati</taxon>
        <taxon>Pseudomonadota</taxon>
        <taxon>Betaproteobacteria</taxon>
        <taxon>Burkholderiales</taxon>
        <taxon>Comamonadaceae</taxon>
        <taxon>Polaromonas</taxon>
    </lineage>
</organism>
<keyword evidence="3" id="KW-1133">Transmembrane helix</keyword>
<dbReference type="Proteomes" id="UP000502041">
    <property type="component" value="Chromosome"/>
</dbReference>
<gene>
    <name evidence="6" type="primary">tamB</name>
    <name evidence="6" type="ORF">HC248_03071</name>
</gene>
<evidence type="ECO:0000313" key="6">
    <source>
        <dbReference type="EMBL" id="QJC57740.1"/>
    </source>
</evidence>
<evidence type="ECO:0000313" key="7">
    <source>
        <dbReference type="Proteomes" id="UP000502041"/>
    </source>
</evidence>
<reference evidence="6 7" key="1">
    <citation type="submission" date="2020-04" db="EMBL/GenBank/DDBJ databases">
        <title>Complete genome of a Psychrophilic, Marine, Gas Vacuolate Bacterium Polaromonas vacuolata KCTC 22033T.</title>
        <authorList>
            <person name="Hwang K."/>
            <person name="Kim K.M."/>
        </authorList>
    </citation>
    <scope>NUCLEOTIDE SEQUENCE [LARGE SCALE GENOMIC DNA]</scope>
    <source>
        <strain evidence="6 7">KCTC 22033</strain>
    </source>
</reference>
<evidence type="ECO:0000256" key="4">
    <source>
        <dbReference type="ARBA" id="ARBA00023136"/>
    </source>
</evidence>
<accession>A0A6H2HD28</accession>
<dbReference type="PANTHER" id="PTHR36985:SF1">
    <property type="entry name" value="TRANSLOCATION AND ASSEMBLY MODULE SUBUNIT TAMB"/>
    <property type="match status" value="1"/>
</dbReference>
<comment type="subcellular location">
    <subcellularLocation>
        <location evidence="1">Membrane</location>
        <topology evidence="1">Single-pass membrane protein</topology>
    </subcellularLocation>
</comment>
<dbReference type="RefSeq" id="WP_168923209.1">
    <property type="nucleotide sequence ID" value="NZ_CP051461.1"/>
</dbReference>
<evidence type="ECO:0000256" key="1">
    <source>
        <dbReference type="ARBA" id="ARBA00004167"/>
    </source>
</evidence>
<dbReference type="GO" id="GO:0005886">
    <property type="term" value="C:plasma membrane"/>
    <property type="evidence" value="ECO:0007669"/>
    <property type="project" value="InterPro"/>
</dbReference>
<dbReference type="InterPro" id="IPR007452">
    <property type="entry name" value="TamB_C"/>
</dbReference>
<dbReference type="PANTHER" id="PTHR36985">
    <property type="entry name" value="TRANSLOCATION AND ASSEMBLY MODULE SUBUNIT TAMB"/>
    <property type="match status" value="1"/>
</dbReference>
<protein>
    <submittedName>
        <fullName evidence="6">Translocation and assembly module subunit TamB</fullName>
    </submittedName>
</protein>
<sequence>MRRIFKVLAISLSGLLLTIVLLVAALWWWAASSGSLGQALRLVQSQLGASAPLSASGVSGSLRHGGHIDGLLWQQDGLSVALKNLDLAWQPAALLQGRLLFKNISAESVKIDDQRASSDAAPSGPPASLGLPLPVVLDQFALAQLTFSQALSKPIEVSQIKGRYTFDGQRHQLDLIGAAFASGSYRGQVALSSNTPLTLSAELFGAVELAVPGGAKVLPLDFKASAKGPLTALDIAASLLAKTQSASLPNATLTARITPWAAQPVQQANASFKDFNLAALWPNAPQTLLSGTASVEPKADTQALSAWLVQINASNALAGPWDQSKLPVESLQANGEWLNGAALVRSFNAKIAGGKISAQGQWMAAVGSDAASDPASHAAEPNWQLVAQLDNINPSKIMRHFAAPALSGQASVQSRGGLNGIDFQASIRTSRAAKTSDPKTSEALLAQLNLQSASANGNFNAKTAGGTLTLSALSLKTDDAQITGSLQAQTAALAGKADLIFKAPGLNASVRGELRPASGNGQLQLQVGDVASALRWMQHLPALPPTLTEALNSGIASGNADLQLQWQGGWKDPQLQASLTLPRLDWQARQTLATSPLAANAARAAGSANPLARVAATSTPTAVSLSKSDTATATAAATQATQNKASSYSLRNLQASVSGRLSQAQLKINAELIAGVRRLQLVLGATAGQSAGVWQGALTQLSLTLQDPALGEGTWRLETKESLALKWTPSASGGRFESAAGQAFLSPPNTAKSSAAAAKISWQPVRWRSGEFISTGKITGLPLAWIGLVGGPQLADAGLDGNLIFDAQWDAQLSDTLRLNASLARSSGDITVQGETGGTARIAAGVRQASITLASDGERLNLALRWDSQRAGSADGKISTRLTRSAESGWLWLDDAPLDGQLRAQLPRLGVWSVLAPPGWRIRGSLATDLRISGNRAAPQLSGSLSANDLALRSVVDGLEFGRGRLRATLDGNRMLISEFTLQGAGETDSGGRLSAQGQAAWLNGKPEVQLNAKIERLRASIRTDRELTVSGNLQASLIGSDTKLEGALVIDRARIVLPEEGTPQLGDDVVVRSSTGIAAGSKVPAETKVPQASSAKPGSFNLAVDIDLGRDFRVQGKGLNTLVAGKLKLSADSSSSVPRLIGTVNTVGGQYRAYGQALDVEQGLLRFTGAIDNPSLDILAIRPNLTQRVGVQIAGTALLPRVRLYAQPDLPDAEKLSWLVLGHSSASGGAESALLQQAALALLGNSAGGMSGGLASSLGLDELSFKSASTNSDGSTAAGAVTLGKRFSRNFYAAYERSVSGALGSLYIFYNLSQRFTVRAQTGQQSAVDLIFTIPYD</sequence>
<dbReference type="GO" id="GO:0009306">
    <property type="term" value="P:protein secretion"/>
    <property type="evidence" value="ECO:0007669"/>
    <property type="project" value="InterPro"/>
</dbReference>
<proteinExistence type="predicted"/>
<keyword evidence="2" id="KW-0812">Transmembrane</keyword>
<feature type="domain" description="Translocation and assembly module TamB C-terminal" evidence="5">
    <location>
        <begin position="989"/>
        <end position="1335"/>
    </location>
</feature>
<dbReference type="EMBL" id="CP051461">
    <property type="protein sequence ID" value="QJC57740.1"/>
    <property type="molecule type" value="Genomic_DNA"/>
</dbReference>
<evidence type="ECO:0000256" key="2">
    <source>
        <dbReference type="ARBA" id="ARBA00022692"/>
    </source>
</evidence>
<keyword evidence="7" id="KW-1185">Reference proteome</keyword>
<name>A0A6H2HD28_9BURK</name>
<keyword evidence="4" id="KW-0472">Membrane</keyword>
<dbReference type="KEGG" id="pvac:HC248_03071"/>
<evidence type="ECO:0000259" key="5">
    <source>
        <dbReference type="Pfam" id="PF04357"/>
    </source>
</evidence>
<dbReference type="GO" id="GO:0097347">
    <property type="term" value="C:TAM protein secretion complex"/>
    <property type="evidence" value="ECO:0007669"/>
    <property type="project" value="TreeGrafter"/>
</dbReference>